<organism evidence="2 3">
    <name type="scientific">Elysia crispata</name>
    <name type="common">lettuce slug</name>
    <dbReference type="NCBI Taxonomy" id="231223"/>
    <lineage>
        <taxon>Eukaryota</taxon>
        <taxon>Metazoa</taxon>
        <taxon>Spiralia</taxon>
        <taxon>Lophotrochozoa</taxon>
        <taxon>Mollusca</taxon>
        <taxon>Gastropoda</taxon>
        <taxon>Heterobranchia</taxon>
        <taxon>Euthyneura</taxon>
        <taxon>Panpulmonata</taxon>
        <taxon>Sacoglossa</taxon>
        <taxon>Placobranchoidea</taxon>
        <taxon>Plakobranchidae</taxon>
        <taxon>Elysia</taxon>
    </lineage>
</organism>
<evidence type="ECO:0000313" key="2">
    <source>
        <dbReference type="EMBL" id="KAK3775262.1"/>
    </source>
</evidence>
<gene>
    <name evidence="2" type="ORF">RRG08_044938</name>
</gene>
<feature type="compositionally biased region" description="Polar residues" evidence="1">
    <location>
        <begin position="65"/>
        <end position="74"/>
    </location>
</feature>
<keyword evidence="3" id="KW-1185">Reference proteome</keyword>
<feature type="region of interest" description="Disordered" evidence="1">
    <location>
        <begin position="42"/>
        <end position="74"/>
    </location>
</feature>
<name>A0AAE1DLV4_9GAST</name>
<sequence length="74" mass="8368">MVRRGMIYTVMSVLRPSPLTRPARVQLTWSPYSTETDRHVYPLWADPARPQQGQTPQPSQPTARPDTTAQPAHS</sequence>
<evidence type="ECO:0000256" key="1">
    <source>
        <dbReference type="SAM" id="MobiDB-lite"/>
    </source>
</evidence>
<dbReference type="AlphaFoldDB" id="A0AAE1DLV4"/>
<dbReference type="EMBL" id="JAWDGP010003346">
    <property type="protein sequence ID" value="KAK3775262.1"/>
    <property type="molecule type" value="Genomic_DNA"/>
</dbReference>
<feature type="compositionally biased region" description="Low complexity" evidence="1">
    <location>
        <begin position="50"/>
        <end position="62"/>
    </location>
</feature>
<proteinExistence type="predicted"/>
<dbReference type="Proteomes" id="UP001283361">
    <property type="component" value="Unassembled WGS sequence"/>
</dbReference>
<reference evidence="2" key="1">
    <citation type="journal article" date="2023" name="G3 (Bethesda)">
        <title>A reference genome for the long-term kleptoplast-retaining sea slug Elysia crispata morphotype clarki.</title>
        <authorList>
            <person name="Eastman K.E."/>
            <person name="Pendleton A.L."/>
            <person name="Shaikh M.A."/>
            <person name="Suttiyut T."/>
            <person name="Ogas R."/>
            <person name="Tomko P."/>
            <person name="Gavelis G."/>
            <person name="Widhalm J.R."/>
            <person name="Wisecaver J.H."/>
        </authorList>
    </citation>
    <scope>NUCLEOTIDE SEQUENCE</scope>
    <source>
        <strain evidence="2">ECLA1</strain>
    </source>
</reference>
<protein>
    <submittedName>
        <fullName evidence="2">Uncharacterized protein</fullName>
    </submittedName>
</protein>
<comment type="caution">
    <text evidence="2">The sequence shown here is derived from an EMBL/GenBank/DDBJ whole genome shotgun (WGS) entry which is preliminary data.</text>
</comment>
<evidence type="ECO:0000313" key="3">
    <source>
        <dbReference type="Proteomes" id="UP001283361"/>
    </source>
</evidence>
<accession>A0AAE1DLV4</accession>